<evidence type="ECO:0000313" key="4">
    <source>
        <dbReference type="Proteomes" id="UP000675664"/>
    </source>
</evidence>
<dbReference type="InterPro" id="IPR016041">
    <property type="entry name" value="Ac-CoA_synth_d_su_TIM-brl"/>
</dbReference>
<feature type="transmembrane region" description="Helical" evidence="1">
    <location>
        <begin position="225"/>
        <end position="243"/>
    </location>
</feature>
<comment type="caution">
    <text evidence="3">The sequence shown here is derived from an EMBL/GenBank/DDBJ whole genome shotgun (WGS) entry which is preliminary data.</text>
</comment>
<feature type="transmembrane region" description="Helical" evidence="1">
    <location>
        <begin position="255"/>
        <end position="273"/>
    </location>
</feature>
<dbReference type="RefSeq" id="WP_264175423.1">
    <property type="nucleotide sequence ID" value="NZ_JAGSND010000001.1"/>
</dbReference>
<dbReference type="Gene3D" id="3.40.50.11600">
    <property type="match status" value="1"/>
</dbReference>
<keyword evidence="1" id="KW-0472">Membrane</keyword>
<gene>
    <name evidence="3" type="ORF">KCX82_02230</name>
</gene>
<feature type="transmembrane region" description="Helical" evidence="1">
    <location>
        <begin position="319"/>
        <end position="341"/>
    </location>
</feature>
<evidence type="ECO:0000256" key="1">
    <source>
        <dbReference type="SAM" id="Phobius"/>
    </source>
</evidence>
<feature type="transmembrane region" description="Helical" evidence="1">
    <location>
        <begin position="280"/>
        <end position="299"/>
    </location>
</feature>
<keyword evidence="1" id="KW-0812">Transmembrane</keyword>
<feature type="transmembrane region" description="Helical" evidence="1">
    <location>
        <begin position="195"/>
        <end position="213"/>
    </location>
</feature>
<dbReference type="EMBL" id="JAGSND010000001">
    <property type="protein sequence ID" value="MBR0596684.1"/>
    <property type="molecule type" value="Genomic_DNA"/>
</dbReference>
<organism evidence="3 4">
    <name type="scientific">Sinanaerobacter chloroacetimidivorans</name>
    <dbReference type="NCBI Taxonomy" id="2818044"/>
    <lineage>
        <taxon>Bacteria</taxon>
        <taxon>Bacillati</taxon>
        <taxon>Bacillota</taxon>
        <taxon>Clostridia</taxon>
        <taxon>Peptostreptococcales</taxon>
        <taxon>Anaerovoracaceae</taxon>
        <taxon>Sinanaerobacter</taxon>
    </lineage>
</organism>
<evidence type="ECO:0000313" key="3">
    <source>
        <dbReference type="EMBL" id="MBR0596684.1"/>
    </source>
</evidence>
<dbReference type="Pfam" id="PF03599">
    <property type="entry name" value="CdhD"/>
    <property type="match status" value="1"/>
</dbReference>
<protein>
    <submittedName>
        <fullName evidence="3">Acetyl-CoA synthase subunit gamma</fullName>
    </submittedName>
</protein>
<proteinExistence type="predicted"/>
<name>A0A8J7VX61_9FIRM</name>
<keyword evidence="1" id="KW-1133">Transmembrane helix</keyword>
<reference evidence="3" key="1">
    <citation type="submission" date="2021-04" db="EMBL/GenBank/DDBJ databases">
        <title>Sinoanaerobacter chloroacetimidivorans sp. nov., an obligate anaerobic bacterium isolated from anaerobic sludge.</title>
        <authorList>
            <person name="Bao Y."/>
        </authorList>
    </citation>
    <scope>NUCLEOTIDE SEQUENCE</scope>
    <source>
        <strain evidence="3">BAD-6</strain>
    </source>
</reference>
<accession>A0A8J7VX61</accession>
<keyword evidence="4" id="KW-1185">Reference proteome</keyword>
<sequence length="345" mass="37580">MGSCCSEINRPCCCSESTAVEVSTSLTMQDVFGAWKVRWGINRMNYKIDSGLYYVGRPNSDSPVLVTANYKLSFDALRKELSGISAWILVLDTKGVNVWCAAGKGTFGTEELVKRLEITGISKVVSHRTLILPQLGAVGVSAHEVMKRSGFKVVYGPVRAEDIPKFLKNGMKADQEMRTVNFNLADRAVLTPVEIVGAVKPSLILFGMMFLLNQIGISRFTGTDLYAYFGAVIVGCVLTPILLPWIPGRAFSLKGWFLGLIWSAGIITLNHGFTSMEYGMLTAISYLLVLPSVSAFYAMNFTGCSTFTSFSGVIREMKISIPLITISIGLGVILLITGSLLSMVF</sequence>
<dbReference type="AlphaFoldDB" id="A0A8J7VX61"/>
<dbReference type="NCBIfam" id="NF040863">
    <property type="entry name" value="HgcA_corrinoid"/>
    <property type="match status" value="1"/>
</dbReference>
<feature type="domain" description="CO dehydrogenase/acetyl-CoA synthase delta subunit TIM barrel" evidence="2">
    <location>
        <begin position="47"/>
        <end position="166"/>
    </location>
</feature>
<evidence type="ECO:0000259" key="2">
    <source>
        <dbReference type="Pfam" id="PF03599"/>
    </source>
</evidence>
<reference evidence="3" key="2">
    <citation type="submission" date="2021-04" db="EMBL/GenBank/DDBJ databases">
        <authorList>
            <person name="Liu J."/>
        </authorList>
    </citation>
    <scope>NUCLEOTIDE SEQUENCE</scope>
    <source>
        <strain evidence="3">BAD-6</strain>
    </source>
</reference>
<dbReference type="Proteomes" id="UP000675664">
    <property type="component" value="Unassembled WGS sequence"/>
</dbReference>